<sequence>MATPGTKKITVAVVYGGRSGEHSISCLSAGAVMDNLDRERFEVVPVGITRHGDWVPGTTNREELSIVEGRFPEVAPGERLSLSLSPTEAGTFRLPGGEVWAKADVIFPVLHGRFGEDGAIQGLFELSGVPYVGTGVLSAACGMDKEFTKKIATAAGVPATPEAVLRAGEGLSDADRERLGLPVFVKPASGGSSIGISRVERWEDLPAALEEARASDPKVIVEAAVEGAEVELGVLEHPDGRLEASVPARLLGTGESEEGFYGFEAKYVDDVVSAEVPADYPAPVVQDLQRLALQTFEALGCEGLARVDFFLTEEGPLFNEINTMPGFTEISMYPKVFEASGTPYRELLATLVETALRRAEDRAD</sequence>
<keyword evidence="10 15" id="KW-0464">Manganese</keyword>
<evidence type="ECO:0000256" key="15">
    <source>
        <dbReference type="PIRSR" id="PIRSR039102-3"/>
    </source>
</evidence>
<feature type="binding site" evidence="15">
    <location>
        <position position="320"/>
    </location>
    <ligand>
        <name>Mg(2+)</name>
        <dbReference type="ChEBI" id="CHEBI:18420"/>
        <label>1</label>
    </ligand>
</feature>
<feature type="binding site" evidence="14">
    <location>
        <begin position="184"/>
        <end position="186"/>
    </location>
    <ligand>
        <name>ATP</name>
        <dbReference type="ChEBI" id="CHEBI:30616"/>
    </ligand>
</feature>
<keyword evidence="9 12" id="KW-0573">Peptidoglycan synthesis</keyword>
<dbReference type="Gene3D" id="3.30.1490.20">
    <property type="entry name" value="ATP-grasp fold, A domain"/>
    <property type="match status" value="1"/>
</dbReference>
<evidence type="ECO:0000256" key="6">
    <source>
        <dbReference type="ARBA" id="ARBA00022840"/>
    </source>
</evidence>
<dbReference type="GO" id="GO:0009252">
    <property type="term" value="P:peptidoglycan biosynthetic process"/>
    <property type="evidence" value="ECO:0007669"/>
    <property type="project" value="UniProtKB-UniRule"/>
</dbReference>
<evidence type="ECO:0000313" key="20">
    <source>
        <dbReference type="Proteomes" id="UP000006078"/>
    </source>
</evidence>
<evidence type="ECO:0000256" key="4">
    <source>
        <dbReference type="ARBA" id="ARBA00022723"/>
    </source>
</evidence>
<keyword evidence="12" id="KW-0963">Cytoplasm</keyword>
<feature type="binding site" evidence="14">
    <location>
        <position position="145"/>
    </location>
    <ligand>
        <name>ATP</name>
        <dbReference type="ChEBI" id="CHEBI:30616"/>
    </ligand>
</feature>
<dbReference type="PROSITE" id="PS50975">
    <property type="entry name" value="ATP_GRASP"/>
    <property type="match status" value="1"/>
</dbReference>
<keyword evidence="11 12" id="KW-0961">Cell wall biogenesis/degradation</keyword>
<comment type="catalytic activity">
    <reaction evidence="12">
        <text>2 D-alanine + ATP = D-alanyl-D-alanine + ADP + phosphate + H(+)</text>
        <dbReference type="Rhea" id="RHEA:11224"/>
        <dbReference type="ChEBI" id="CHEBI:15378"/>
        <dbReference type="ChEBI" id="CHEBI:30616"/>
        <dbReference type="ChEBI" id="CHEBI:43474"/>
        <dbReference type="ChEBI" id="CHEBI:57416"/>
        <dbReference type="ChEBI" id="CHEBI:57822"/>
        <dbReference type="ChEBI" id="CHEBI:456216"/>
        <dbReference type="EC" id="6.3.2.4"/>
    </reaction>
</comment>
<keyword evidence="5 14" id="KW-0547">Nucleotide-binding</keyword>
<evidence type="ECO:0000256" key="14">
    <source>
        <dbReference type="PIRSR" id="PIRSR039102-2"/>
    </source>
</evidence>
<name>I7JW04_9CORY</name>
<dbReference type="GO" id="GO:0005524">
    <property type="term" value="F:ATP binding"/>
    <property type="evidence" value="ECO:0007669"/>
    <property type="project" value="UniProtKB-UniRule"/>
</dbReference>
<keyword evidence="8 12" id="KW-0133">Cell shape</keyword>
<dbReference type="Proteomes" id="UP000006078">
    <property type="component" value="Unassembled WGS sequence"/>
</dbReference>
<evidence type="ECO:0000313" key="19">
    <source>
        <dbReference type="EMBL" id="EJZ82300.1"/>
    </source>
</evidence>
<dbReference type="InterPro" id="IPR011127">
    <property type="entry name" value="Dala_Dala_lig_N"/>
</dbReference>
<dbReference type="InterPro" id="IPR005905">
    <property type="entry name" value="D_ala_D_ala"/>
</dbReference>
<evidence type="ECO:0000259" key="17">
    <source>
        <dbReference type="PROSITE" id="PS50975"/>
    </source>
</evidence>
<dbReference type="PROSITE" id="PS00844">
    <property type="entry name" value="DALA_DALA_LIGASE_2"/>
    <property type="match status" value="1"/>
</dbReference>
<dbReference type="HAMAP" id="MF_00047">
    <property type="entry name" value="Dala_Dala_lig"/>
    <property type="match status" value="1"/>
</dbReference>
<evidence type="ECO:0000256" key="9">
    <source>
        <dbReference type="ARBA" id="ARBA00022984"/>
    </source>
</evidence>
<evidence type="ECO:0000256" key="7">
    <source>
        <dbReference type="ARBA" id="ARBA00022842"/>
    </source>
</evidence>
<dbReference type="UniPathway" id="UPA00219"/>
<dbReference type="EMBL" id="AHAE01000036">
    <property type="protein sequence ID" value="EJZ82300.1"/>
    <property type="molecule type" value="Genomic_DNA"/>
</dbReference>
<dbReference type="eggNOG" id="COG1181">
    <property type="taxonomic scope" value="Bacteria"/>
</dbReference>
<reference evidence="18 21" key="1">
    <citation type="journal article" date="2012" name="J. Bacteriol.">
        <title>Draft Genome Sequence of Turicella otitidis ATCC 51513, Isolated from Middle Ear Fluid from a Child with Otitis Media.</title>
        <authorList>
            <person name="Brinkrolf K."/>
            <person name="Schneider J."/>
            <person name="Knecht M."/>
            <person name="Ruckert C."/>
            <person name="Tauch A."/>
        </authorList>
    </citation>
    <scope>NUCLEOTIDE SEQUENCE [LARGE SCALE GENOMIC DNA]</scope>
    <source>
        <strain evidence="18 21">ATCC 51513</strain>
    </source>
</reference>
<dbReference type="EMBL" id="CAJZ01000103">
    <property type="protein sequence ID" value="CCI83426.1"/>
    <property type="molecule type" value="Genomic_DNA"/>
</dbReference>
<dbReference type="Pfam" id="PF01820">
    <property type="entry name" value="Dala_Dala_lig_N"/>
    <property type="match status" value="1"/>
</dbReference>
<dbReference type="PANTHER" id="PTHR23132">
    <property type="entry name" value="D-ALANINE--D-ALANINE LIGASE"/>
    <property type="match status" value="1"/>
</dbReference>
<dbReference type="GO" id="GO:0046872">
    <property type="term" value="F:metal ion binding"/>
    <property type="evidence" value="ECO:0007669"/>
    <property type="project" value="UniProtKB-KW"/>
</dbReference>
<feature type="binding site" evidence="14">
    <location>
        <begin position="222"/>
        <end position="229"/>
    </location>
    <ligand>
        <name>ATP</name>
        <dbReference type="ChEBI" id="CHEBI:30616"/>
    </ligand>
</feature>
<evidence type="ECO:0000256" key="2">
    <source>
        <dbReference type="ARBA" id="ARBA00010871"/>
    </source>
</evidence>
<evidence type="ECO:0000313" key="18">
    <source>
        <dbReference type="EMBL" id="CCI83426.1"/>
    </source>
</evidence>
<dbReference type="HOGENOM" id="CLU_039268_0_1_11"/>
<organism evidence="18 21">
    <name type="scientific">Corynebacterium otitidis ATCC 51513</name>
    <dbReference type="NCBI Taxonomy" id="883169"/>
    <lineage>
        <taxon>Bacteria</taxon>
        <taxon>Bacillati</taxon>
        <taxon>Actinomycetota</taxon>
        <taxon>Actinomycetes</taxon>
        <taxon>Mycobacteriales</taxon>
        <taxon>Corynebacteriaceae</taxon>
        <taxon>Corynebacterium</taxon>
    </lineage>
</organism>
<dbReference type="SUPFAM" id="SSF52440">
    <property type="entry name" value="PreATP-grasp domain"/>
    <property type="match status" value="1"/>
</dbReference>
<keyword evidence="20" id="KW-1185">Reference proteome</keyword>
<evidence type="ECO:0000256" key="1">
    <source>
        <dbReference type="ARBA" id="ARBA00001936"/>
    </source>
</evidence>
<feature type="active site" evidence="13">
    <location>
        <position position="192"/>
    </location>
</feature>
<evidence type="ECO:0000256" key="3">
    <source>
        <dbReference type="ARBA" id="ARBA00022598"/>
    </source>
</evidence>
<feature type="binding site" evidence="14">
    <location>
        <begin position="319"/>
        <end position="320"/>
    </location>
    <ligand>
        <name>ATP</name>
        <dbReference type="ChEBI" id="CHEBI:30616"/>
    </ligand>
</feature>
<reference evidence="19 20" key="2">
    <citation type="submission" date="2012-08" db="EMBL/GenBank/DDBJ databases">
        <title>The Genome Sequence of Turicella otitidis ATCC 51513.</title>
        <authorList>
            <consortium name="The Broad Institute Genome Sequencing Platform"/>
            <person name="Earl A."/>
            <person name="Ward D."/>
            <person name="Feldgarden M."/>
            <person name="Gevers D."/>
            <person name="Huys G."/>
            <person name="Walker B."/>
            <person name="Young S.K."/>
            <person name="Zeng Q."/>
            <person name="Gargeya S."/>
            <person name="Fitzgerald M."/>
            <person name="Haas B."/>
            <person name="Abouelleil A."/>
            <person name="Alvarado L."/>
            <person name="Arachchi H.M."/>
            <person name="Berlin A.M."/>
            <person name="Chapman S.B."/>
            <person name="Goldberg J."/>
            <person name="Griggs A."/>
            <person name="Gujja S."/>
            <person name="Hansen M."/>
            <person name="Howarth C."/>
            <person name="Imamovic A."/>
            <person name="Larimer J."/>
            <person name="McCowen C."/>
            <person name="Montmayeur A."/>
            <person name="Murphy C."/>
            <person name="Neiman D."/>
            <person name="Pearson M."/>
            <person name="Priest M."/>
            <person name="Roberts A."/>
            <person name="Saif S."/>
            <person name="Shea T."/>
            <person name="Sisk P."/>
            <person name="Sykes S."/>
            <person name="Wortman J."/>
            <person name="Nusbaum C."/>
            <person name="Birren B."/>
        </authorList>
    </citation>
    <scope>NUCLEOTIDE SEQUENCE [LARGE SCALE GENOMIC DNA]</scope>
    <source>
        <strain evidence="19 20">ATCC 51513</strain>
    </source>
</reference>
<evidence type="ECO:0000256" key="11">
    <source>
        <dbReference type="ARBA" id="ARBA00023316"/>
    </source>
</evidence>
<dbReference type="PANTHER" id="PTHR23132:SF25">
    <property type="entry name" value="D-ALANINE--D-ALANINE LIGASE A"/>
    <property type="match status" value="1"/>
</dbReference>
<comment type="pathway">
    <text evidence="12">Cell wall biogenesis; peptidoglycan biosynthesis.</text>
</comment>
<proteinExistence type="inferred from homology"/>
<feature type="binding site" evidence="14">
    <location>
        <begin position="192"/>
        <end position="193"/>
    </location>
    <ligand>
        <name>ATP</name>
        <dbReference type="ChEBI" id="CHEBI:30616"/>
    </ligand>
</feature>
<dbReference type="GO" id="GO:0008716">
    <property type="term" value="F:D-alanine-D-alanine ligase activity"/>
    <property type="evidence" value="ECO:0007669"/>
    <property type="project" value="UniProtKB-UniRule"/>
</dbReference>
<dbReference type="OrthoDB" id="9813261at2"/>
<feature type="binding site" evidence="15">
    <location>
        <position position="308"/>
    </location>
    <ligand>
        <name>Mg(2+)</name>
        <dbReference type="ChEBI" id="CHEBI:18420"/>
        <label>1</label>
    </ligand>
</feature>
<protein>
    <recommendedName>
        <fullName evidence="12">D-alanine--D-alanine ligase</fullName>
        <ecNumber evidence="12">6.3.2.4</ecNumber>
    </recommendedName>
    <alternativeName>
        <fullName evidence="12">D-Ala-D-Ala ligase</fullName>
    </alternativeName>
    <alternativeName>
        <fullName evidence="12">D-alanylalanine synthetase</fullName>
    </alternativeName>
</protein>
<dbReference type="AlphaFoldDB" id="I7JW04"/>
<evidence type="ECO:0000256" key="5">
    <source>
        <dbReference type="ARBA" id="ARBA00022741"/>
    </source>
</evidence>
<gene>
    <name evidence="12 18" type="primary">ddl</name>
    <name evidence="18" type="ORF">BN46_0693</name>
    <name evidence="19" type="ORF">HMPREF9719_00821</name>
</gene>
<dbReference type="EC" id="6.3.2.4" evidence="12"/>
<keyword evidence="3 12" id="KW-0436">Ligase</keyword>
<dbReference type="RefSeq" id="WP_004600711.1">
    <property type="nucleotide sequence ID" value="NZ_HF541866.1"/>
</dbReference>
<feature type="active site" evidence="13">
    <location>
        <position position="21"/>
    </location>
</feature>
<evidence type="ECO:0000256" key="13">
    <source>
        <dbReference type="PIRSR" id="PIRSR039102-1"/>
    </source>
</evidence>
<comment type="subcellular location">
    <subcellularLocation>
        <location evidence="12">Cytoplasm</location>
    </subcellularLocation>
</comment>
<dbReference type="PATRIC" id="fig|883169.3.peg.789"/>
<comment type="cofactor">
    <cofactor evidence="1">
        <name>Mn(2+)</name>
        <dbReference type="ChEBI" id="CHEBI:29035"/>
    </cofactor>
</comment>
<dbReference type="InterPro" id="IPR011761">
    <property type="entry name" value="ATP-grasp"/>
</dbReference>
<dbReference type="Proteomes" id="UP000011016">
    <property type="component" value="Unassembled WGS sequence"/>
</dbReference>
<feature type="binding site" evidence="15">
    <location>
        <position position="322"/>
    </location>
    <ligand>
        <name>Mg(2+)</name>
        <dbReference type="ChEBI" id="CHEBI:18420"/>
        <label>2</label>
    </ligand>
</feature>
<keyword evidence="7 15" id="KW-0460">Magnesium</keyword>
<keyword evidence="4 15" id="KW-0479">Metal-binding</keyword>
<comment type="cofactor">
    <cofactor evidence="15">
        <name>Mg(2+)</name>
        <dbReference type="ChEBI" id="CHEBI:18420"/>
    </cofactor>
    <cofactor evidence="15">
        <name>Mn(2+)</name>
        <dbReference type="ChEBI" id="CHEBI:29035"/>
    </cofactor>
    <text evidence="15">Binds 2 magnesium or manganese ions per subunit.</text>
</comment>
<dbReference type="SUPFAM" id="SSF56059">
    <property type="entry name" value="Glutathione synthetase ATP-binding domain-like"/>
    <property type="match status" value="1"/>
</dbReference>
<dbReference type="InterPro" id="IPR016185">
    <property type="entry name" value="PreATP-grasp_dom_sf"/>
</dbReference>
<evidence type="ECO:0000256" key="16">
    <source>
        <dbReference type="PROSITE-ProRule" id="PRU00409"/>
    </source>
</evidence>
<feature type="active site" evidence="13">
    <location>
        <position position="331"/>
    </location>
</feature>
<evidence type="ECO:0000256" key="8">
    <source>
        <dbReference type="ARBA" id="ARBA00022960"/>
    </source>
</evidence>
<dbReference type="InterPro" id="IPR000291">
    <property type="entry name" value="D-Ala_lig_Van_CS"/>
</dbReference>
<dbReference type="NCBIfam" id="NF002528">
    <property type="entry name" value="PRK01966.1-4"/>
    <property type="match status" value="1"/>
</dbReference>
<dbReference type="STRING" id="29321.AAV33_02660"/>
<dbReference type="GO" id="GO:0071555">
    <property type="term" value="P:cell wall organization"/>
    <property type="evidence" value="ECO:0007669"/>
    <property type="project" value="UniProtKB-KW"/>
</dbReference>
<evidence type="ECO:0000256" key="12">
    <source>
        <dbReference type="HAMAP-Rule" id="MF_00047"/>
    </source>
</evidence>
<comment type="similarity">
    <text evidence="2 12">Belongs to the D-alanine--D-alanine ligase family.</text>
</comment>
<feature type="binding site" evidence="15">
    <location>
        <position position="320"/>
    </location>
    <ligand>
        <name>Mg(2+)</name>
        <dbReference type="ChEBI" id="CHEBI:18420"/>
        <label>2</label>
    </ligand>
</feature>
<dbReference type="PIRSF" id="PIRSF039102">
    <property type="entry name" value="Ddl/VanB"/>
    <property type="match status" value="1"/>
</dbReference>
<dbReference type="InterPro" id="IPR013815">
    <property type="entry name" value="ATP_grasp_subdomain_1"/>
</dbReference>
<dbReference type="NCBIfam" id="TIGR01205">
    <property type="entry name" value="D_ala_D_alaTIGR"/>
    <property type="match status" value="1"/>
</dbReference>
<dbReference type="Pfam" id="PF07478">
    <property type="entry name" value="Dala_Dala_lig_C"/>
    <property type="match status" value="1"/>
</dbReference>
<dbReference type="PROSITE" id="PS00843">
    <property type="entry name" value="DALA_DALA_LIGASE_1"/>
    <property type="match status" value="1"/>
</dbReference>
<comment type="function">
    <text evidence="12">Cell wall formation.</text>
</comment>
<dbReference type="Gene3D" id="3.40.50.20">
    <property type="match status" value="1"/>
</dbReference>
<evidence type="ECO:0000256" key="10">
    <source>
        <dbReference type="ARBA" id="ARBA00023211"/>
    </source>
</evidence>
<accession>I7JW04</accession>
<comment type="caution">
    <text evidence="18">The sequence shown here is derived from an EMBL/GenBank/DDBJ whole genome shotgun (WGS) entry which is preliminary data.</text>
</comment>
<dbReference type="GO" id="GO:0005829">
    <property type="term" value="C:cytosol"/>
    <property type="evidence" value="ECO:0007669"/>
    <property type="project" value="TreeGrafter"/>
</dbReference>
<evidence type="ECO:0000313" key="21">
    <source>
        <dbReference type="Proteomes" id="UP000011016"/>
    </source>
</evidence>
<feature type="domain" description="ATP-grasp" evidence="17">
    <location>
        <begin position="149"/>
        <end position="353"/>
    </location>
</feature>
<keyword evidence="6 16" id="KW-0067">ATP-binding</keyword>
<dbReference type="InterPro" id="IPR011095">
    <property type="entry name" value="Dala_Dala_lig_C"/>
</dbReference>
<dbReference type="Gene3D" id="3.30.470.20">
    <property type="entry name" value="ATP-grasp fold, B domain"/>
    <property type="match status" value="1"/>
</dbReference>
<dbReference type="GO" id="GO:0008360">
    <property type="term" value="P:regulation of cell shape"/>
    <property type="evidence" value="ECO:0007669"/>
    <property type="project" value="UniProtKB-KW"/>
</dbReference>